<dbReference type="Proteomes" id="UP001209701">
    <property type="component" value="Unassembled WGS sequence"/>
</dbReference>
<keyword evidence="4" id="KW-1185">Reference proteome</keyword>
<reference evidence="3 4" key="1">
    <citation type="submission" date="2021-11" db="EMBL/GenBank/DDBJ databases">
        <authorList>
            <person name="Liang Q."/>
            <person name="Mou H."/>
            <person name="Liu Z."/>
        </authorList>
    </citation>
    <scope>NUCLEOTIDE SEQUENCE [LARGE SCALE GENOMIC DNA]</scope>
    <source>
        <strain evidence="3 4">CHU3</strain>
    </source>
</reference>
<feature type="chain" id="PRO_5045249130" evidence="1">
    <location>
        <begin position="23"/>
        <end position="382"/>
    </location>
</feature>
<dbReference type="Pfam" id="PF07589">
    <property type="entry name" value="PEP-CTERM"/>
    <property type="match status" value="1"/>
</dbReference>
<accession>A0ABT2YDJ5</accession>
<comment type="caution">
    <text evidence="3">The sequence shown here is derived from an EMBL/GenBank/DDBJ whole genome shotgun (WGS) entry which is preliminary data.</text>
</comment>
<proteinExistence type="predicted"/>
<protein>
    <submittedName>
        <fullName evidence="3">PEPxxWA-CTERM sorting domain-containing protein</fullName>
    </submittedName>
</protein>
<evidence type="ECO:0000313" key="4">
    <source>
        <dbReference type="Proteomes" id="UP001209701"/>
    </source>
</evidence>
<dbReference type="NCBIfam" id="NF035944">
    <property type="entry name" value="PEPxxWA-CTERM"/>
    <property type="match status" value="1"/>
</dbReference>
<dbReference type="RefSeq" id="WP_263570715.1">
    <property type="nucleotide sequence ID" value="NZ_JAJIRN010000003.1"/>
</dbReference>
<evidence type="ECO:0000256" key="1">
    <source>
        <dbReference type="SAM" id="SignalP"/>
    </source>
</evidence>
<feature type="signal peptide" evidence="1">
    <location>
        <begin position="1"/>
        <end position="22"/>
    </location>
</feature>
<sequence length="382" mass="38249">MKTLSLTILGLSALALAPAAQAVAPSYTIVDLGVIGSGEFSQAFGASSNGSMVVGRSSDNHDQAFSWTSQGGMVALPNLAGRNFASATAVNNAGIAVGVSSTTWFGTSPLPVMWNKNGTVTELAMPQGFSSGAAYGINASGMIAGTVSSGTADRAALFSANGSSLITATTANGSYMTTAFGINDAGLVVGIGSDPSDLALNVGLVYDSVTGVMNSVGALSGNNSAINFGLSNSGYVVGSSAFYQGDGRPFVWSAAHGMVAIDLPEATSLGSASGVNDQGWVVGNAGGLYSVPFLYADGVTYSLQNLLSAGSGWDFSTNTSASAMSIGNDGSIVGTVVHNGQTHAYQMTLAASVPEPESWALMLGGLGLLGGLARRRRQAMSA</sequence>
<organism evidence="3 4">
    <name type="scientific">Roseateles oligotrophus</name>
    <dbReference type="NCBI Taxonomy" id="1769250"/>
    <lineage>
        <taxon>Bacteria</taxon>
        <taxon>Pseudomonadati</taxon>
        <taxon>Pseudomonadota</taxon>
        <taxon>Betaproteobacteria</taxon>
        <taxon>Burkholderiales</taxon>
        <taxon>Sphaerotilaceae</taxon>
        <taxon>Roseateles</taxon>
    </lineage>
</organism>
<gene>
    <name evidence="3" type="ORF">LNV07_08300</name>
</gene>
<keyword evidence="1" id="KW-0732">Signal</keyword>
<dbReference type="InterPro" id="IPR013424">
    <property type="entry name" value="Ice-binding_C"/>
</dbReference>
<evidence type="ECO:0000313" key="3">
    <source>
        <dbReference type="EMBL" id="MCV2368098.1"/>
    </source>
</evidence>
<dbReference type="EMBL" id="JAJIRN010000003">
    <property type="protein sequence ID" value="MCV2368098.1"/>
    <property type="molecule type" value="Genomic_DNA"/>
</dbReference>
<dbReference type="NCBIfam" id="TIGR02595">
    <property type="entry name" value="PEP_CTERM"/>
    <property type="match status" value="1"/>
</dbReference>
<name>A0ABT2YDJ5_9BURK</name>
<feature type="domain" description="Ice-binding protein C-terminal" evidence="2">
    <location>
        <begin position="352"/>
        <end position="377"/>
    </location>
</feature>
<evidence type="ECO:0000259" key="2">
    <source>
        <dbReference type="Pfam" id="PF07589"/>
    </source>
</evidence>